<evidence type="ECO:0000259" key="1">
    <source>
        <dbReference type="Pfam" id="PF03184"/>
    </source>
</evidence>
<feature type="unsure residue" description="E or Q" evidence="2">
    <location>
        <position position="266"/>
    </location>
</feature>
<dbReference type="InterPro" id="IPR004875">
    <property type="entry name" value="DDE_SF_endonuclease_dom"/>
</dbReference>
<gene>
    <name evidence="2" type="ORF">N0F65_012604</name>
</gene>
<accession>A0AAV2YRD5</accession>
<keyword evidence="3" id="KW-1185">Reference proteome</keyword>
<dbReference type="GO" id="GO:0003676">
    <property type="term" value="F:nucleic acid binding"/>
    <property type="evidence" value="ECO:0007669"/>
    <property type="project" value="InterPro"/>
</dbReference>
<evidence type="ECO:0000313" key="2">
    <source>
        <dbReference type="EMBL" id="DAZ95893.1"/>
    </source>
</evidence>
<reference evidence="2" key="2">
    <citation type="journal article" date="2023" name="Microbiol Resour">
        <title>Decontamination and Annotation of the Draft Genome Sequence of the Oomycete Lagenidium giganteum ARSEF 373.</title>
        <authorList>
            <person name="Morgan W.R."/>
            <person name="Tartar A."/>
        </authorList>
    </citation>
    <scope>NUCLEOTIDE SEQUENCE</scope>
    <source>
        <strain evidence="2">ARSEF 373</strain>
    </source>
</reference>
<reference evidence="2" key="1">
    <citation type="submission" date="2022-11" db="EMBL/GenBank/DDBJ databases">
        <authorList>
            <person name="Morgan W.R."/>
            <person name="Tartar A."/>
        </authorList>
    </citation>
    <scope>NUCLEOTIDE SEQUENCE</scope>
    <source>
        <strain evidence="2">ARSEF 373</strain>
    </source>
</reference>
<evidence type="ECO:0000313" key="3">
    <source>
        <dbReference type="Proteomes" id="UP001146120"/>
    </source>
</evidence>
<name>A0AAV2YRD5_9STRA</name>
<dbReference type="Pfam" id="PF03184">
    <property type="entry name" value="DDE_1"/>
    <property type="match status" value="1"/>
</dbReference>
<comment type="caution">
    <text evidence="2">The sequence shown here is derived from an EMBL/GenBank/DDBJ whole genome shotgun (WGS) entry which is preliminary data.</text>
</comment>
<dbReference type="Proteomes" id="UP001146120">
    <property type="component" value="Unassembled WGS sequence"/>
</dbReference>
<protein>
    <recommendedName>
        <fullName evidence="1">DDE-1 domain-containing protein</fullName>
    </recommendedName>
</protein>
<sequence>MMGQQRHAIDIFKKQEAITWIEKHGEGVHSRAAVHFHKLGWTVDAATFRKLWRDRDAIMRASPYRKRLKGCGRKPVLGELEDILLDAITNRRLDKEKVTRDWIALAAVSKFMKRNDLSLRRRTNLTVLSDDKLVQRAVSYMTYLQEHRSEWQPENTILMDETAKTRVTLPLTSPLTPLVISRKKQGGRSISSVGGGWVCHQPKAWVDSELLLKWLVKIFPPVVVAEGKALVWDSMRAHVSKKVKSKCSQRDIAMCVVPGGLTPYVEAGDLAIYKVFKDHLSVFIDEWKRSDEVEYTRNGNPRPPQVETVCAWVRQAWRETPESVVVNSVDAAGFCDDPSRWFIWNHDVYGWKFRQAWATPQAELTDTDAFNMGGLDYALDDVDVVEE</sequence>
<feature type="domain" description="DDE-1" evidence="1">
    <location>
        <begin position="192"/>
        <end position="325"/>
    </location>
</feature>
<proteinExistence type="predicted"/>
<dbReference type="AlphaFoldDB" id="A0AAV2YRD5"/>
<organism evidence="2 3">
    <name type="scientific">Lagenidium giganteum</name>
    <dbReference type="NCBI Taxonomy" id="4803"/>
    <lineage>
        <taxon>Eukaryota</taxon>
        <taxon>Sar</taxon>
        <taxon>Stramenopiles</taxon>
        <taxon>Oomycota</taxon>
        <taxon>Peronosporomycetes</taxon>
        <taxon>Pythiales</taxon>
        <taxon>Pythiaceae</taxon>
    </lineage>
</organism>
<dbReference type="EMBL" id="DAKRPA010000185">
    <property type="protein sequence ID" value="DAZ95893.1"/>
    <property type="molecule type" value="Genomic_DNA"/>
</dbReference>